<dbReference type="VEuPathDB" id="FungiDB:RhiirA1_536281"/>
<sequence length="67" mass="7834">MLSQRHHRLEAKGSEEEQEREGVMVIAGLLKDRVDVEKEPAMKKQRIQGYFEDRSNPYKLLLGRVIP</sequence>
<evidence type="ECO:0000256" key="1">
    <source>
        <dbReference type="SAM" id="MobiDB-lite"/>
    </source>
</evidence>
<feature type="region of interest" description="Disordered" evidence="1">
    <location>
        <begin position="1"/>
        <end position="20"/>
    </location>
</feature>
<dbReference type="VEuPathDB" id="FungiDB:RhiirFUN_012987"/>
<dbReference type="AlphaFoldDB" id="A0A2N0RQD4"/>
<proteinExistence type="predicted"/>
<dbReference type="VEuPathDB" id="FungiDB:FUN_016241"/>
<evidence type="ECO:0000313" key="3">
    <source>
        <dbReference type="Proteomes" id="UP000232688"/>
    </source>
</evidence>
<dbReference type="EMBL" id="LLXH01000534">
    <property type="protein sequence ID" value="PKC65524.1"/>
    <property type="molecule type" value="Genomic_DNA"/>
</dbReference>
<name>A0A2N0RQD4_9GLOM</name>
<dbReference type="Proteomes" id="UP000232688">
    <property type="component" value="Unassembled WGS sequence"/>
</dbReference>
<reference evidence="2 3" key="2">
    <citation type="submission" date="2017-10" db="EMBL/GenBank/DDBJ databases">
        <title>Genome analyses suggest a sexual origin of heterokaryosis in a supposedly ancient asexual fungus.</title>
        <authorList>
            <person name="Corradi N."/>
            <person name="Sedzielewska K."/>
            <person name="Noel J."/>
            <person name="Charron P."/>
            <person name="Farinelli L."/>
            <person name="Marton T."/>
            <person name="Kruger M."/>
            <person name="Pelin A."/>
            <person name="Brachmann A."/>
            <person name="Corradi N."/>
        </authorList>
    </citation>
    <scope>NUCLEOTIDE SEQUENCE [LARGE SCALE GENOMIC DNA]</scope>
    <source>
        <strain evidence="2 3">A1</strain>
    </source>
</reference>
<evidence type="ECO:0000313" key="2">
    <source>
        <dbReference type="EMBL" id="PKC65524.1"/>
    </source>
</evidence>
<protein>
    <submittedName>
        <fullName evidence="2">Uncharacterized protein</fullName>
    </submittedName>
</protein>
<comment type="caution">
    <text evidence="2">The sequence shown here is derived from an EMBL/GenBank/DDBJ whole genome shotgun (WGS) entry which is preliminary data.</text>
</comment>
<reference evidence="2 3" key="1">
    <citation type="submission" date="2017-10" db="EMBL/GenBank/DDBJ databases">
        <title>Extensive intraspecific genome diversity in a model arbuscular mycorrhizal fungus.</title>
        <authorList>
            <person name="Chen E.C.H."/>
            <person name="Morin E."/>
            <person name="Baudet D."/>
            <person name="Noel J."/>
            <person name="Ndikumana S."/>
            <person name="Charron P."/>
            <person name="St-Onge C."/>
            <person name="Giorgi J."/>
            <person name="Grigoriev I.V."/>
            <person name="Roux C."/>
            <person name="Martin F.M."/>
            <person name="Corradi N."/>
        </authorList>
    </citation>
    <scope>NUCLEOTIDE SEQUENCE [LARGE SCALE GENOMIC DNA]</scope>
    <source>
        <strain evidence="2 3">A1</strain>
    </source>
</reference>
<gene>
    <name evidence="2" type="ORF">RhiirA1_536281</name>
</gene>
<organism evidence="2 3">
    <name type="scientific">Rhizophagus irregularis</name>
    <dbReference type="NCBI Taxonomy" id="588596"/>
    <lineage>
        <taxon>Eukaryota</taxon>
        <taxon>Fungi</taxon>
        <taxon>Fungi incertae sedis</taxon>
        <taxon>Mucoromycota</taxon>
        <taxon>Glomeromycotina</taxon>
        <taxon>Glomeromycetes</taxon>
        <taxon>Glomerales</taxon>
        <taxon>Glomeraceae</taxon>
        <taxon>Rhizophagus</taxon>
    </lineage>
</organism>
<accession>A0A2N0RQD4</accession>